<name>A0ACC2WP42_9TREE</name>
<evidence type="ECO:0000313" key="1">
    <source>
        <dbReference type="EMBL" id="KAJ9113545.1"/>
    </source>
</evidence>
<comment type="caution">
    <text evidence="1">The sequence shown here is derived from an EMBL/GenBank/DDBJ whole genome shotgun (WGS) entry which is preliminary data.</text>
</comment>
<dbReference type="EMBL" id="JASBWS010000012">
    <property type="protein sequence ID" value="KAJ9113545.1"/>
    <property type="molecule type" value="Genomic_DNA"/>
</dbReference>
<accession>A0ACC2WP42</accession>
<sequence>MNNTHAAPSASAALPAHMQASTIRRTPSPVMSPMHDPKHKAVVQAPVAPLGVTNPNPIIPGQSADPAMDQTYANPGLGQKALLAKKFAKANKPTISPTDQMQSPCSAKLTSAKKKHFTKYAIGKPASLGSRFMAVAGPDGDTSMTHDKENDAF</sequence>
<organism evidence="1 2">
    <name type="scientific">Naganishia adeliensis</name>
    <dbReference type="NCBI Taxonomy" id="92952"/>
    <lineage>
        <taxon>Eukaryota</taxon>
        <taxon>Fungi</taxon>
        <taxon>Dikarya</taxon>
        <taxon>Basidiomycota</taxon>
        <taxon>Agaricomycotina</taxon>
        <taxon>Tremellomycetes</taxon>
        <taxon>Filobasidiales</taxon>
        <taxon>Filobasidiaceae</taxon>
        <taxon>Naganishia</taxon>
    </lineage>
</organism>
<gene>
    <name evidence="1" type="ORF">QFC20_001896</name>
</gene>
<keyword evidence="2" id="KW-1185">Reference proteome</keyword>
<proteinExistence type="predicted"/>
<protein>
    <submittedName>
        <fullName evidence="1">Uncharacterized protein</fullName>
    </submittedName>
</protein>
<dbReference type="Proteomes" id="UP001230649">
    <property type="component" value="Unassembled WGS sequence"/>
</dbReference>
<reference evidence="1" key="1">
    <citation type="submission" date="2023-04" db="EMBL/GenBank/DDBJ databases">
        <title>Draft Genome sequencing of Naganishia species isolated from polar environments using Oxford Nanopore Technology.</title>
        <authorList>
            <person name="Leo P."/>
            <person name="Venkateswaran K."/>
        </authorList>
    </citation>
    <scope>NUCLEOTIDE SEQUENCE</scope>
    <source>
        <strain evidence="1">MNA-CCFEE 5262</strain>
    </source>
</reference>
<evidence type="ECO:0000313" key="2">
    <source>
        <dbReference type="Proteomes" id="UP001230649"/>
    </source>
</evidence>